<dbReference type="SUPFAM" id="SSF56796">
    <property type="entry name" value="Dehydroquinate synthase-like"/>
    <property type="match status" value="1"/>
</dbReference>
<reference evidence="4" key="2">
    <citation type="journal article" date="2018" name="Environ. Sci. Technol.">
        <title>The Toxicogenome of Hyalella azteca: A Model for Sediment Ecotoxicology and Evolutionary Toxicology.</title>
        <authorList>
            <person name="Poynton H.C."/>
            <person name="Hasenbein S."/>
            <person name="Benoit J.B."/>
            <person name="Sepulveda M.S."/>
            <person name="Poelchau M.F."/>
            <person name="Hughes D.S.T."/>
            <person name="Murali S.C."/>
            <person name="Chen S."/>
            <person name="Glastad K.M."/>
            <person name="Goodisman M.A.D."/>
            <person name="Werren J.H."/>
            <person name="Vineis J.H."/>
            <person name="Bowen J.L."/>
            <person name="Friedrich M."/>
            <person name="Jones J."/>
            <person name="Robertson H.M."/>
            <person name="Feyereisen R."/>
            <person name="Mechler-Hickson A."/>
            <person name="Mathers N."/>
            <person name="Lee C.E."/>
            <person name="Colbourne J.K."/>
            <person name="Biales A."/>
            <person name="Johnston J.S."/>
            <person name="Wellborn G.A."/>
            <person name="Rosendale A.J."/>
            <person name="Cridge A.G."/>
            <person name="Munoz-Torres M.C."/>
            <person name="Bain P.A."/>
            <person name="Manny A.R."/>
            <person name="Major K.M."/>
            <person name="Lambert F.N."/>
            <person name="Vulpe C.D."/>
            <person name="Tuck P."/>
            <person name="Blalock B.J."/>
            <person name="Lin Y.Y."/>
            <person name="Smith M.E."/>
            <person name="Ochoa-Acuna H."/>
            <person name="Chen M.M."/>
            <person name="Childers C.P."/>
            <person name="Qu J."/>
            <person name="Dugan S."/>
            <person name="Lee S.L."/>
            <person name="Chao H."/>
            <person name="Dinh H."/>
            <person name="Han Y."/>
            <person name="Doddapaneni H."/>
            <person name="Worley K.C."/>
            <person name="Muzny D.M."/>
            <person name="Gibbs R.A."/>
            <person name="Richards S."/>
        </authorList>
    </citation>
    <scope>NUCLEOTIDE SEQUENCE</scope>
    <source>
        <strain evidence="4">HAZT.00-mixed</strain>
        <tissue evidence="4">Whole organism</tissue>
    </source>
</reference>
<dbReference type="Pfam" id="PF00465">
    <property type="entry name" value="Fe-ADH"/>
    <property type="match status" value="1"/>
</dbReference>
<reference evidence="4" key="3">
    <citation type="submission" date="2019-06" db="EMBL/GenBank/DDBJ databases">
        <authorList>
            <person name="Poynton C."/>
            <person name="Hasenbein S."/>
            <person name="Benoit J.B."/>
            <person name="Sepulveda M.S."/>
            <person name="Poelchau M.F."/>
            <person name="Murali S.C."/>
            <person name="Chen S."/>
            <person name="Glastad K.M."/>
            <person name="Werren J.H."/>
            <person name="Vineis J.H."/>
            <person name="Bowen J.L."/>
            <person name="Friedrich M."/>
            <person name="Jones J."/>
            <person name="Robertson H.M."/>
            <person name="Feyereisen R."/>
            <person name="Mechler-Hickson A."/>
            <person name="Mathers N."/>
            <person name="Lee C.E."/>
            <person name="Colbourne J.K."/>
            <person name="Biales A."/>
            <person name="Johnston J.S."/>
            <person name="Wellborn G.A."/>
            <person name="Rosendale A.J."/>
            <person name="Cridge A.G."/>
            <person name="Munoz-Torres M.C."/>
            <person name="Bain P.A."/>
            <person name="Manny A.R."/>
            <person name="Major K.M."/>
            <person name="Lambert F.N."/>
            <person name="Vulpe C.D."/>
            <person name="Tuck P."/>
            <person name="Blalock B.J."/>
            <person name="Lin Y.-Y."/>
            <person name="Smith M.E."/>
            <person name="Ochoa-Acuna H."/>
            <person name="Chen M.-J.M."/>
            <person name="Childers C.P."/>
            <person name="Qu J."/>
            <person name="Dugan S."/>
            <person name="Lee S.L."/>
            <person name="Chao H."/>
            <person name="Dinh H."/>
            <person name="Han Y."/>
            <person name="Doddapaneni H."/>
            <person name="Worley K.C."/>
            <person name="Muzny D.M."/>
            <person name="Gibbs R.A."/>
            <person name="Richards S."/>
        </authorList>
    </citation>
    <scope>NUCLEOTIDE SEQUENCE</scope>
    <source>
        <strain evidence="4">HAZT.00-mixed</strain>
        <tissue evidence="4">Whole organism</tissue>
    </source>
</reference>
<feature type="domain" description="Alcohol dehydrogenase iron-type/glycerol dehydrogenase GldA" evidence="3">
    <location>
        <begin position="1"/>
        <end position="83"/>
    </location>
</feature>
<dbReference type="GO" id="GO:0005739">
    <property type="term" value="C:mitochondrion"/>
    <property type="evidence" value="ECO:0007669"/>
    <property type="project" value="TreeGrafter"/>
</dbReference>
<evidence type="ECO:0000313" key="4">
    <source>
        <dbReference type="EMBL" id="KAA0199572.1"/>
    </source>
</evidence>
<dbReference type="InterPro" id="IPR039697">
    <property type="entry name" value="Alcohol_dehydrogenase_Fe"/>
</dbReference>
<dbReference type="GO" id="GO:0046872">
    <property type="term" value="F:metal ion binding"/>
    <property type="evidence" value="ECO:0007669"/>
    <property type="project" value="InterPro"/>
</dbReference>
<dbReference type="PANTHER" id="PTHR11496">
    <property type="entry name" value="ALCOHOL DEHYDROGENASE"/>
    <property type="match status" value="1"/>
</dbReference>
<name>A0A6A0H559_HYAAZ</name>
<dbReference type="OrthoDB" id="339764at2759"/>
<reference evidence="4" key="1">
    <citation type="submission" date="2014-08" db="EMBL/GenBank/DDBJ databases">
        <authorList>
            <person name="Murali S."/>
            <person name="Richards S."/>
            <person name="Bandaranaike D."/>
            <person name="Bellair M."/>
            <person name="Blankenburg K."/>
            <person name="Chao H."/>
            <person name="Dinh H."/>
            <person name="Doddapaneni H."/>
            <person name="Dugan-Rocha S."/>
            <person name="Elkadiri S."/>
            <person name="Gnanaolivu R."/>
            <person name="Hughes D."/>
            <person name="Lee S."/>
            <person name="Li M."/>
            <person name="Ming W."/>
            <person name="Munidasa M."/>
            <person name="Muniz J."/>
            <person name="Nguyen L."/>
            <person name="Osuji N."/>
            <person name="Pu L.-L."/>
            <person name="Puazo M."/>
            <person name="Skinner E."/>
            <person name="Qu C."/>
            <person name="Quiroz J."/>
            <person name="Raj R."/>
            <person name="Weissenberger G."/>
            <person name="Xin Y."/>
            <person name="Zou X."/>
            <person name="Han Y."/>
            <person name="Worley K."/>
            <person name="Muzny D."/>
            <person name="Gibbs R."/>
        </authorList>
    </citation>
    <scope>NUCLEOTIDE SEQUENCE</scope>
    <source>
        <strain evidence="4">HAZT.00-mixed</strain>
        <tissue evidence="4">Whole organism</tissue>
    </source>
</reference>
<sequence>MDTCKAANLYAADRDAEFLDYVNAPIGKGKPVTVKLAPLIAVPTTAGTGSETTGVAIFDHIPLSAKTGIAHRALRPLLGLVDPLHTLSMPRTVATYSGYDTA</sequence>
<accession>A0A6A0H559</accession>
<keyword evidence="1" id="KW-0560">Oxidoreductase</keyword>
<evidence type="ECO:0000256" key="2">
    <source>
        <dbReference type="ARBA" id="ARBA00024921"/>
    </source>
</evidence>
<protein>
    <recommendedName>
        <fullName evidence="3">Alcohol dehydrogenase iron-type/glycerol dehydrogenase GldA domain-containing protein</fullName>
    </recommendedName>
</protein>
<comment type="function">
    <text evidence="2">Catalyzes the cofactor-independent reversible oxidation of gamma-hydroxybutyrate (GHB) to succinic semialdehyde (SSA) coupled to reduction of 2-ketoglutarate (2-KG) to D-2-hydroxyglutarate (D-2-HG). L-3-hydroxybutyrate (L-3-OHB) is also a substrate for HOT when using 2-KG as hydrogen acceptor, resulting in the formation of D-2-HG.</text>
</comment>
<evidence type="ECO:0000256" key="1">
    <source>
        <dbReference type="ARBA" id="ARBA00023002"/>
    </source>
</evidence>
<dbReference type="InterPro" id="IPR001670">
    <property type="entry name" value="ADH_Fe/GldA"/>
</dbReference>
<dbReference type="EMBL" id="JQDR03006845">
    <property type="protein sequence ID" value="KAA0199572.1"/>
    <property type="molecule type" value="Genomic_DNA"/>
</dbReference>
<organism evidence="4">
    <name type="scientific">Hyalella azteca</name>
    <name type="common">Amphipod</name>
    <dbReference type="NCBI Taxonomy" id="294128"/>
    <lineage>
        <taxon>Eukaryota</taxon>
        <taxon>Metazoa</taxon>
        <taxon>Ecdysozoa</taxon>
        <taxon>Arthropoda</taxon>
        <taxon>Crustacea</taxon>
        <taxon>Multicrustacea</taxon>
        <taxon>Malacostraca</taxon>
        <taxon>Eumalacostraca</taxon>
        <taxon>Peracarida</taxon>
        <taxon>Amphipoda</taxon>
        <taxon>Senticaudata</taxon>
        <taxon>Talitrida</taxon>
        <taxon>Talitroidea</taxon>
        <taxon>Hyalellidae</taxon>
        <taxon>Hyalella</taxon>
    </lineage>
</organism>
<dbReference type="PANTHER" id="PTHR11496:SF83">
    <property type="entry name" value="HYDROXYACID-OXOACID TRANSHYDROGENASE, MITOCHONDRIAL"/>
    <property type="match status" value="1"/>
</dbReference>
<dbReference type="GO" id="GO:0004022">
    <property type="term" value="F:alcohol dehydrogenase (NAD+) activity"/>
    <property type="evidence" value="ECO:0007669"/>
    <property type="project" value="TreeGrafter"/>
</dbReference>
<dbReference type="Gene3D" id="3.40.50.1970">
    <property type="match status" value="1"/>
</dbReference>
<comment type="caution">
    <text evidence="4">The sequence shown here is derived from an EMBL/GenBank/DDBJ whole genome shotgun (WGS) entry which is preliminary data.</text>
</comment>
<dbReference type="Proteomes" id="UP000711488">
    <property type="component" value="Unassembled WGS sequence"/>
</dbReference>
<dbReference type="AlphaFoldDB" id="A0A6A0H559"/>
<gene>
    <name evidence="4" type="ORF">HAZT_HAZT004154</name>
</gene>
<evidence type="ECO:0000259" key="3">
    <source>
        <dbReference type="Pfam" id="PF00465"/>
    </source>
</evidence>
<proteinExistence type="predicted"/>